<keyword evidence="5" id="KW-0648">Protein biosynthesis</keyword>
<evidence type="ECO:0000259" key="11">
    <source>
        <dbReference type="Pfam" id="PF25084"/>
    </source>
</evidence>
<protein>
    <recommendedName>
        <fullName evidence="6">Translation initiation factor eIF2B subunit gamma</fullName>
    </recommendedName>
    <alternativeName>
        <fullName evidence="7">eIF2B GDP-GTP exchange factor subunit gamma</fullName>
    </alternativeName>
</protein>
<evidence type="ECO:0000259" key="10">
    <source>
        <dbReference type="Pfam" id="PF00483"/>
    </source>
</evidence>
<keyword evidence="4" id="KW-0396">Initiation factor</keyword>
<dbReference type="GO" id="GO:0003743">
    <property type="term" value="F:translation initiation factor activity"/>
    <property type="evidence" value="ECO:0007669"/>
    <property type="project" value="UniProtKB-KW"/>
</dbReference>
<evidence type="ECO:0000256" key="6">
    <source>
        <dbReference type="ARBA" id="ARBA00044196"/>
    </source>
</evidence>
<dbReference type="GO" id="GO:0005851">
    <property type="term" value="C:eukaryotic translation initiation factor 2B complex"/>
    <property type="evidence" value="ECO:0007669"/>
    <property type="project" value="TreeGrafter"/>
</dbReference>
<dbReference type="InterPro" id="IPR051960">
    <property type="entry name" value="eIF2B_gamma"/>
</dbReference>
<keyword evidence="12" id="KW-1185">Reference proteome</keyword>
<evidence type="ECO:0000256" key="1">
    <source>
        <dbReference type="ARBA" id="ARBA00004514"/>
    </source>
</evidence>
<proteinExistence type="inferred from homology"/>
<evidence type="ECO:0000256" key="5">
    <source>
        <dbReference type="ARBA" id="ARBA00022917"/>
    </source>
</evidence>
<evidence type="ECO:0000256" key="8">
    <source>
        <dbReference type="ARBA" id="ARBA00045373"/>
    </source>
</evidence>
<name>A0A1I7YFX3_9BILA</name>
<evidence type="ECO:0000256" key="9">
    <source>
        <dbReference type="ARBA" id="ARBA00046432"/>
    </source>
</evidence>
<dbReference type="Gene3D" id="2.160.10.10">
    <property type="entry name" value="Hexapeptide repeat proteins"/>
    <property type="match status" value="1"/>
</dbReference>
<feature type="domain" description="EIF2B subunit epsilon/gamma LbH" evidence="11">
    <location>
        <begin position="338"/>
        <end position="420"/>
    </location>
</feature>
<feature type="domain" description="Nucleotidyl transferase" evidence="10">
    <location>
        <begin position="11"/>
        <end position="141"/>
    </location>
</feature>
<comment type="subunit">
    <text evidence="9">Component of the translation initiation factor 2B (eIF2B) complex which is a heterodecamer of two sets of five different subunits: alpha, beta, gamma, delta and epsilon. Subunits alpha, beta and delta comprise a regulatory subcomplex and subunits epsilon and gamma comprise a catalytic subcomplex. Within the complex, the hexameric regulatory complex resides at the center, with the two heterodimeric catalytic subcomplexes bound on opposite sides.</text>
</comment>
<comment type="subcellular location">
    <subcellularLocation>
        <location evidence="1">Cytoplasm</location>
        <location evidence="1">Cytosol</location>
    </subcellularLocation>
</comment>
<keyword evidence="3" id="KW-0963">Cytoplasm</keyword>
<dbReference type="Gene3D" id="3.90.550.10">
    <property type="entry name" value="Spore Coat Polysaccharide Biosynthesis Protein SpsA, Chain A"/>
    <property type="match status" value="1"/>
</dbReference>
<dbReference type="GO" id="GO:0005829">
    <property type="term" value="C:cytosol"/>
    <property type="evidence" value="ECO:0007669"/>
    <property type="project" value="UniProtKB-SubCell"/>
</dbReference>
<evidence type="ECO:0000313" key="12">
    <source>
        <dbReference type="Proteomes" id="UP000095287"/>
    </source>
</evidence>
<dbReference type="Proteomes" id="UP000095287">
    <property type="component" value="Unplaced"/>
</dbReference>
<comment type="function">
    <text evidence="8">Acts as a component of the translation initiation factor 2B (eIF2B) complex, which catalyzes the exchange of GDP for GTP on the eukaryotic initiation factor 2 (eIF2) complex gamma subunit. Its guanine nucleotide exchange factor activity is repressed when bound to eIF2 complex phosphorylated on the alpha subunit, thereby limiting the amount of methionyl-initiator methionine tRNA available to the ribosome and consequently global translation is repressed.</text>
</comment>
<dbReference type="PANTHER" id="PTHR45989:SF1">
    <property type="entry name" value="TRANSLATION INITIATION FACTOR EIF-2B SUBUNIT GAMMA"/>
    <property type="match status" value="1"/>
</dbReference>
<dbReference type="PANTHER" id="PTHR45989">
    <property type="entry name" value="TRANSLATION INITIATION FACTOR EIF-2B SUBUNIT GAMMA"/>
    <property type="match status" value="1"/>
</dbReference>
<organism evidence="12 13">
    <name type="scientific">Steinernema glaseri</name>
    <dbReference type="NCBI Taxonomy" id="37863"/>
    <lineage>
        <taxon>Eukaryota</taxon>
        <taxon>Metazoa</taxon>
        <taxon>Ecdysozoa</taxon>
        <taxon>Nematoda</taxon>
        <taxon>Chromadorea</taxon>
        <taxon>Rhabditida</taxon>
        <taxon>Tylenchina</taxon>
        <taxon>Panagrolaimomorpha</taxon>
        <taxon>Strongyloidoidea</taxon>
        <taxon>Steinernematidae</taxon>
        <taxon>Steinernema</taxon>
    </lineage>
</organism>
<evidence type="ECO:0000256" key="3">
    <source>
        <dbReference type="ARBA" id="ARBA00022490"/>
    </source>
</evidence>
<dbReference type="InterPro" id="IPR056764">
    <property type="entry name" value="LbH_EIF2B3/5"/>
</dbReference>
<dbReference type="InterPro" id="IPR029044">
    <property type="entry name" value="Nucleotide-diphossugar_trans"/>
</dbReference>
<dbReference type="InterPro" id="IPR005835">
    <property type="entry name" value="NTP_transferase_dom"/>
</dbReference>
<dbReference type="WBParaSite" id="L893_g15956.t1">
    <property type="protein sequence ID" value="L893_g15956.t1"/>
    <property type="gene ID" value="L893_g15956"/>
</dbReference>
<dbReference type="AlphaFoldDB" id="A0A1I7YFX3"/>
<dbReference type="Pfam" id="PF25084">
    <property type="entry name" value="LbH_EIF2B"/>
    <property type="match status" value="1"/>
</dbReference>
<evidence type="ECO:0000256" key="4">
    <source>
        <dbReference type="ARBA" id="ARBA00022540"/>
    </source>
</evidence>
<dbReference type="SUPFAM" id="SSF53448">
    <property type="entry name" value="Nucleotide-diphospho-sugar transferases"/>
    <property type="match status" value="1"/>
</dbReference>
<accession>A0A1I7YFX3</accession>
<evidence type="ECO:0000313" key="13">
    <source>
        <dbReference type="WBParaSite" id="L893_g15956.t1"/>
    </source>
</evidence>
<evidence type="ECO:0000256" key="2">
    <source>
        <dbReference type="ARBA" id="ARBA00007878"/>
    </source>
</evidence>
<dbReference type="GO" id="GO:0005085">
    <property type="term" value="F:guanyl-nucleotide exchange factor activity"/>
    <property type="evidence" value="ECO:0007669"/>
    <property type="project" value="TreeGrafter"/>
</dbReference>
<dbReference type="Pfam" id="PF00483">
    <property type="entry name" value="NTP_transferase"/>
    <property type="match status" value="1"/>
</dbReference>
<dbReference type="GO" id="GO:0002183">
    <property type="term" value="P:cytoplasmic translational initiation"/>
    <property type="evidence" value="ECO:0007669"/>
    <property type="project" value="TreeGrafter"/>
</dbReference>
<evidence type="ECO:0000256" key="7">
    <source>
        <dbReference type="ARBA" id="ARBA00044229"/>
    </source>
</evidence>
<sequence length="436" mass="48190">MVGHNPTGFQAIVLAGGIGNRMREITDTIPKCLLPVAGVPIFWYPLNLLSRHHITDIILVTSAKTVTDVKSLIHHEKLPKFANPLNIDIIGTELEETGEVLLSLKDKIKNDFIVMSGDFVSDLSLQPLLNVYRASDAWFTCLLAENAINGPIPGPKVKRSKYRDLVVTASTDTPYTYDSQLLHMIAEEEVDDVVSIPNDLFEKFRNVTASGSFNDCHVYVFKHAVLKLIEEEEEMTSIKNDIVPLLLSRQYYPLEEENIPKESPWSIRARVLSSGITSTDKKYYIKCMAYKVTPENGTIVGHLNQLGSYLEANKTIMHSLASISPALSLGLKVPKVTESFVCEGTSIDVEKVVLKKSMIGTKCTIGDGVKMTGSLIMDNVTIGEGAQITNCIVCHNVEIGANAVLNNCIVAKDQIIEANAKHSQELIEEEDEMQME</sequence>
<reference evidence="13" key="1">
    <citation type="submission" date="2016-11" db="UniProtKB">
        <authorList>
            <consortium name="WormBaseParasite"/>
        </authorList>
    </citation>
    <scope>IDENTIFICATION</scope>
</reference>
<comment type="similarity">
    <text evidence="2">Belongs to the eIF-2B gamma/epsilon subunits family.</text>
</comment>